<keyword evidence="1" id="KW-0812">Transmembrane</keyword>
<accession>A0A1H3EZJ0</accession>
<evidence type="ECO:0000313" key="3">
    <source>
        <dbReference type="EMBL" id="SDX84232.1"/>
    </source>
</evidence>
<keyword evidence="1" id="KW-1133">Transmembrane helix</keyword>
<protein>
    <submittedName>
        <fullName evidence="3">Tape measure domain-containing protein</fullName>
    </submittedName>
</protein>
<evidence type="ECO:0000313" key="4">
    <source>
        <dbReference type="Proteomes" id="UP000198828"/>
    </source>
</evidence>
<feature type="transmembrane region" description="Helical" evidence="1">
    <location>
        <begin position="348"/>
        <end position="367"/>
    </location>
</feature>
<gene>
    <name evidence="3" type="ORF">SAMN05660923_03032</name>
</gene>
<evidence type="ECO:0000259" key="2">
    <source>
        <dbReference type="Pfam" id="PF20155"/>
    </source>
</evidence>
<dbReference type="Proteomes" id="UP000198828">
    <property type="component" value="Unassembled WGS sequence"/>
</dbReference>
<dbReference type="Pfam" id="PF20155">
    <property type="entry name" value="TMP_3"/>
    <property type="match status" value="1"/>
</dbReference>
<dbReference type="EMBL" id="FNNG01000025">
    <property type="protein sequence ID" value="SDX84232.1"/>
    <property type="molecule type" value="Genomic_DNA"/>
</dbReference>
<evidence type="ECO:0000256" key="1">
    <source>
        <dbReference type="SAM" id="Phobius"/>
    </source>
</evidence>
<dbReference type="InterPro" id="IPR013491">
    <property type="entry name" value="Tape_meas_N"/>
</dbReference>
<keyword evidence="1" id="KW-0472">Membrane</keyword>
<sequence>MASIRTSLNLIDNMSRVLDRVTGKTDKMKRSIDRAQNVMSKETRIAYTLDSAGRAQARLAGATDRATKRLEQQDNQMKRNSNSTDILSSKLNKLMLTLGTAFSAKKIIALSDQMTATKARLDLMNDGLQTTAELQNKIFQSAQRARGSYQTTADAVAKMGILARDAFASNDEVIAFVEQLNKHFTIAGTSAQGIDAAMLQITQAMGQGVLRGEELNSVFEQAPTIIQSIAKYLDVPIGQIRSMAQEGLITADVVKQAMFATADETNAKFAQMPMTFAQVATIIGNTLLQTFEPVLQVIGRGAQWIYDNWSTLEPIFWGLAAAVGAYAVGTWVAKIAQDGLNFAMLKSPTFLVAAGIGILVGVIYKWIQSVGGIRIAWMITVDKVLTGWDRIKIGFMTGVYAVLDIVGKMKVETLKLLQSMVNRAIDIINSFIKAINKIPGVAVKTIDKLTFATTAEVEYEAKVAERNLALSQMRADALSARAKRQMEIGAAQRELAARQAAQNDWLKGILGDGVAKDIGKIADNTGAIKDSIDISQEDLKWLRDLAEQEAINRFTTATLAPQISIEFGDVRETADIDGIIGRLEEILTEEINIAAEGVHS</sequence>
<dbReference type="NCBIfam" id="TIGR02675">
    <property type="entry name" value="tape_meas_nterm"/>
    <property type="match status" value="1"/>
</dbReference>
<organism evidence="3 4">
    <name type="scientific">Tepidimicrobium xylanilyticum</name>
    <dbReference type="NCBI Taxonomy" id="1123352"/>
    <lineage>
        <taxon>Bacteria</taxon>
        <taxon>Bacillati</taxon>
        <taxon>Bacillota</taxon>
        <taxon>Tissierellia</taxon>
        <taxon>Tissierellales</taxon>
        <taxon>Tepidimicrobiaceae</taxon>
        <taxon>Tepidimicrobium</taxon>
    </lineage>
</organism>
<dbReference type="RefSeq" id="WP_200773815.1">
    <property type="nucleotide sequence ID" value="NZ_FNNG01000025.1"/>
</dbReference>
<keyword evidence="4" id="KW-1185">Reference proteome</keyword>
<name>A0A1H3EZJ0_9FIRM</name>
<feature type="domain" description="Tape measure protein N-terminal" evidence="2">
    <location>
        <begin position="105"/>
        <end position="290"/>
    </location>
</feature>
<feature type="transmembrane region" description="Helical" evidence="1">
    <location>
        <begin position="315"/>
        <end position="336"/>
    </location>
</feature>
<dbReference type="AlphaFoldDB" id="A0A1H3EZJ0"/>
<proteinExistence type="predicted"/>
<reference evidence="3 4" key="1">
    <citation type="submission" date="2016-10" db="EMBL/GenBank/DDBJ databases">
        <authorList>
            <person name="de Groot N.N."/>
        </authorList>
    </citation>
    <scope>NUCLEOTIDE SEQUENCE [LARGE SCALE GENOMIC DNA]</scope>
    <source>
        <strain evidence="3 4">DSM 23310</strain>
    </source>
</reference>